<reference evidence="1" key="1">
    <citation type="submission" date="2018-10" db="EMBL/GenBank/DDBJ databases">
        <title>Hidden diversity of soil giant viruses.</title>
        <authorList>
            <person name="Schulz F."/>
            <person name="Alteio L."/>
            <person name="Goudeau D."/>
            <person name="Ryan E.M."/>
            <person name="Malmstrom R.R."/>
            <person name="Blanchard J."/>
            <person name="Woyke T."/>
        </authorList>
    </citation>
    <scope>NUCLEOTIDE SEQUENCE</scope>
    <source>
        <strain evidence="1">HAV1</strain>
    </source>
</reference>
<sequence length="286" mass="34151">MSIIMSSETYIYRYPETLNVTQWQNYLGRKINDEEYSILAAVRDEKEYNRELSKLHNIVKDRALYIPMLTARNGNCLFESLKIIGLCDDHNNFRKYLAHMLYLFKDHKNFIRNDSRSLLEMFNDTNEVEFVLCVEEQKLYKYTYETMCQDFASGYSWTRLPTQIILQFMSALMNLRFQIYSNLNDFVHVLDVNLPEDDPYVIYLGHIGEQHYVPLAVRIGREYEDRCPKYNNALQYFFSWAEQMEESINNQHVIKDSRATYPEAKQEGYVEIAPQEENKDNQVNYE</sequence>
<accession>A0A3G5A2C6</accession>
<evidence type="ECO:0000313" key="1">
    <source>
        <dbReference type="EMBL" id="AYV81280.1"/>
    </source>
</evidence>
<name>A0A3G5A2C6_9VIRU</name>
<protein>
    <recommendedName>
        <fullName evidence="2">OTU domain-containing protein</fullName>
    </recommendedName>
</protein>
<proteinExistence type="predicted"/>
<evidence type="ECO:0008006" key="2">
    <source>
        <dbReference type="Google" id="ProtNLM"/>
    </source>
</evidence>
<gene>
    <name evidence="1" type="ORF">Harvfovirus24_16</name>
</gene>
<dbReference type="Gene3D" id="3.90.70.80">
    <property type="match status" value="1"/>
</dbReference>
<dbReference type="EMBL" id="MK072266">
    <property type="protein sequence ID" value="AYV81280.1"/>
    <property type="molecule type" value="Genomic_DNA"/>
</dbReference>
<organism evidence="1">
    <name type="scientific">Harvfovirus sp</name>
    <dbReference type="NCBI Taxonomy" id="2487768"/>
    <lineage>
        <taxon>Viruses</taxon>
        <taxon>Varidnaviria</taxon>
        <taxon>Bamfordvirae</taxon>
        <taxon>Nucleocytoviricota</taxon>
        <taxon>Megaviricetes</taxon>
        <taxon>Imitervirales</taxon>
        <taxon>Mimiviridae</taxon>
        <taxon>Klosneuvirinae</taxon>
    </lineage>
</organism>